<dbReference type="InterPro" id="IPR039360">
    <property type="entry name" value="Ras_GTPase"/>
</dbReference>
<evidence type="ECO:0000313" key="5">
    <source>
        <dbReference type="Proteomes" id="UP001628156"/>
    </source>
</evidence>
<name>A0ABQ0DGJ0_9EUKA</name>
<dbReference type="SMART" id="SM00323">
    <property type="entry name" value="RasGAP"/>
    <property type="match status" value="1"/>
</dbReference>
<dbReference type="CDD" id="cd04519">
    <property type="entry name" value="RasGAP"/>
    <property type="match status" value="1"/>
</dbReference>
<dbReference type="Gene3D" id="1.10.506.10">
    <property type="entry name" value="GTPase Activation - p120gap, domain 1"/>
    <property type="match status" value="2"/>
</dbReference>
<accession>A0ABQ0DGJ0</accession>
<dbReference type="InterPro" id="IPR008936">
    <property type="entry name" value="Rho_GTPase_activation_prot"/>
</dbReference>
<comment type="caution">
    <text evidence="4">The sequence shown here is derived from an EMBL/GenBank/DDBJ whole genome shotgun (WGS) entry which is preliminary data.</text>
</comment>
<organism evidence="4 5">
    <name type="scientific">Entamoeba nuttalli</name>
    <dbReference type="NCBI Taxonomy" id="412467"/>
    <lineage>
        <taxon>Eukaryota</taxon>
        <taxon>Amoebozoa</taxon>
        <taxon>Evosea</taxon>
        <taxon>Archamoebae</taxon>
        <taxon>Mastigamoebida</taxon>
        <taxon>Entamoebidae</taxon>
        <taxon>Entamoeba</taxon>
    </lineage>
</organism>
<keyword evidence="5" id="KW-1185">Reference proteome</keyword>
<dbReference type="PROSITE" id="PS00509">
    <property type="entry name" value="RAS_GTPASE_ACTIV_1"/>
    <property type="match status" value="1"/>
</dbReference>
<sequence>MSRISIFKKKPKVKEEVEISLDIPESIKSNAIWNICRLEDYHVVSSIIRTCGVDTVPFWDAIRNCLDNDAVLIYLLKQHITEEVRNTKDKAQLFRANGGFTHLMSSFMKKEGKKILEEYINPIIKVVNEQPNELEVDNTKVAQEVVDKNIETLLTILKEHVCKFDILSKLISPDFSYILNVIKKEVMKKWPENALIAIGGFLFLRFINPAIVSPQRFGSNMLLPNDNGHRTLILISKVVQSIANQPLCPFREECMQPFSDYVLSQYDHVNQFLNIISSNDQMPRYERSISDSVIVEEIPIIIKGLIGFKEDIMKDFYEKLDTVPGIKDKLIPMLDNSETIKRFTFFDQTAALNEMMLSMKKSIISYENEIRQLNDKIVDLYIKLGKYLPECETLPEITYKIQETKLKRIEELRKKREEEEKTEKGKTLISTQAEKPIPTPLNNKEENKVKEEEKEVIINDNIDKVSDSDSSQSEDSEDFNKPKNKEEMSESEEWSESDSEIFLSEVQETYKKKMEKERKDSITPNKASSISINEYKELMKQQGQLPKELYEEAQKTIHIIHKLMHKVHKCNDANQLYQTSVELIIIIQKLNGKENIKTQHKNVECDVTMIPKTKDLIERLIKLLENKIVDDLNLTVEQLQKIQSFLNDVLPYLKN</sequence>
<dbReference type="SUPFAM" id="SSF48350">
    <property type="entry name" value="GTPase activation domain, GAP"/>
    <property type="match status" value="1"/>
</dbReference>
<dbReference type="PROSITE" id="PS50018">
    <property type="entry name" value="RAS_GTPASE_ACTIV_2"/>
    <property type="match status" value="1"/>
</dbReference>
<feature type="domain" description="Ras-GAP" evidence="3">
    <location>
        <begin position="54"/>
        <end position="244"/>
    </location>
</feature>
<dbReference type="InterPro" id="IPR001936">
    <property type="entry name" value="RasGAP_dom"/>
</dbReference>
<protein>
    <recommendedName>
        <fullName evidence="3">Ras-GAP domain-containing protein</fullName>
    </recommendedName>
</protein>
<evidence type="ECO:0000256" key="2">
    <source>
        <dbReference type="SAM" id="MobiDB-lite"/>
    </source>
</evidence>
<proteinExistence type="predicted"/>
<dbReference type="EMBL" id="BAAFRS010000087">
    <property type="protein sequence ID" value="GAB1221970.1"/>
    <property type="molecule type" value="Genomic_DNA"/>
</dbReference>
<feature type="region of interest" description="Disordered" evidence="2">
    <location>
        <begin position="415"/>
        <end position="500"/>
    </location>
</feature>
<reference evidence="4 5" key="1">
    <citation type="journal article" date="2019" name="PLoS Negl. Trop. Dis.">
        <title>Whole genome sequencing of Entamoeba nuttalli reveals mammalian host-related molecular signatures and a novel octapeptide-repeat surface protein.</title>
        <authorList>
            <person name="Tanaka M."/>
            <person name="Makiuchi T."/>
            <person name="Komiyama T."/>
            <person name="Shiina T."/>
            <person name="Osaki K."/>
            <person name="Tachibana H."/>
        </authorList>
    </citation>
    <scope>NUCLEOTIDE SEQUENCE [LARGE SCALE GENOMIC DNA]</scope>
    <source>
        <strain evidence="4 5">P19-061405</strain>
    </source>
</reference>
<dbReference type="PANTHER" id="PTHR10194:SF151">
    <property type="entry name" value="NEUROFIBROMIN-A"/>
    <property type="match status" value="1"/>
</dbReference>
<gene>
    <name evidence="4" type="ORF">ENUP19_0087G0015</name>
</gene>
<dbReference type="PANTHER" id="PTHR10194">
    <property type="entry name" value="RAS GTPASE-ACTIVATING PROTEINS"/>
    <property type="match status" value="1"/>
</dbReference>
<evidence type="ECO:0000256" key="1">
    <source>
        <dbReference type="ARBA" id="ARBA00022468"/>
    </source>
</evidence>
<keyword evidence="1" id="KW-0343">GTPase activation</keyword>
<feature type="compositionally biased region" description="Acidic residues" evidence="2">
    <location>
        <begin position="489"/>
        <end position="499"/>
    </location>
</feature>
<evidence type="ECO:0000259" key="3">
    <source>
        <dbReference type="PROSITE" id="PS50018"/>
    </source>
</evidence>
<feature type="compositionally biased region" description="Basic and acidic residues" evidence="2">
    <location>
        <begin position="478"/>
        <end position="488"/>
    </location>
</feature>
<dbReference type="Proteomes" id="UP001628156">
    <property type="component" value="Unassembled WGS sequence"/>
</dbReference>
<evidence type="ECO:0000313" key="4">
    <source>
        <dbReference type="EMBL" id="GAB1221970.1"/>
    </source>
</evidence>
<dbReference type="InterPro" id="IPR023152">
    <property type="entry name" value="RasGAP_CS"/>
</dbReference>
<feature type="compositionally biased region" description="Basic and acidic residues" evidence="2">
    <location>
        <begin position="443"/>
        <end position="467"/>
    </location>
</feature>
<dbReference type="Pfam" id="PF00616">
    <property type="entry name" value="RasGAP"/>
    <property type="match status" value="1"/>
</dbReference>
<feature type="compositionally biased region" description="Basic and acidic residues" evidence="2">
    <location>
        <begin position="415"/>
        <end position="426"/>
    </location>
</feature>